<dbReference type="GeneID" id="83216787"/>
<dbReference type="GO" id="GO:0016020">
    <property type="term" value="C:membrane"/>
    <property type="evidence" value="ECO:0007669"/>
    <property type="project" value="UniProtKB-SubCell"/>
</dbReference>
<feature type="transmembrane region" description="Helical" evidence="6">
    <location>
        <begin position="501"/>
        <end position="521"/>
    </location>
</feature>
<protein>
    <recommendedName>
        <fullName evidence="7">Major facilitator superfamily (MFS) profile domain-containing protein</fullName>
    </recommendedName>
</protein>
<proteinExistence type="inferred from homology"/>
<evidence type="ECO:0000259" key="7">
    <source>
        <dbReference type="PROSITE" id="PS50850"/>
    </source>
</evidence>
<feature type="transmembrane region" description="Helical" evidence="6">
    <location>
        <begin position="71"/>
        <end position="91"/>
    </location>
</feature>
<feature type="transmembrane region" description="Helical" evidence="6">
    <location>
        <begin position="153"/>
        <end position="172"/>
    </location>
</feature>
<dbReference type="PANTHER" id="PTHR16172">
    <property type="entry name" value="MAJOR FACILITATOR SUPERFAMILY DOMAIN-CONTAINING PROTEIN 6-LIKE"/>
    <property type="match status" value="1"/>
</dbReference>
<keyword evidence="9" id="KW-1185">Reference proteome</keyword>
<dbReference type="InterPro" id="IPR020846">
    <property type="entry name" value="MFS_dom"/>
</dbReference>
<comment type="caution">
    <text evidence="8">The sequence shown here is derived from an EMBL/GenBank/DDBJ whole genome shotgun (WGS) entry which is preliminary data.</text>
</comment>
<feature type="transmembrane region" description="Helical" evidence="6">
    <location>
        <begin position="409"/>
        <end position="427"/>
    </location>
</feature>
<comment type="subcellular location">
    <subcellularLocation>
        <location evidence="1">Membrane</location>
        <topology evidence="1">Multi-pass membrane protein</topology>
    </subcellularLocation>
</comment>
<evidence type="ECO:0000256" key="5">
    <source>
        <dbReference type="ARBA" id="ARBA00023136"/>
    </source>
</evidence>
<evidence type="ECO:0000256" key="4">
    <source>
        <dbReference type="ARBA" id="ARBA00022989"/>
    </source>
</evidence>
<name>A0AAD7UXA6_9FUNG</name>
<dbReference type="InterPro" id="IPR036259">
    <property type="entry name" value="MFS_trans_sf"/>
</dbReference>
<dbReference type="SUPFAM" id="SSF103473">
    <property type="entry name" value="MFS general substrate transporter"/>
    <property type="match status" value="2"/>
</dbReference>
<keyword evidence="4 6" id="KW-1133">Transmembrane helix</keyword>
<dbReference type="GO" id="GO:0022857">
    <property type="term" value="F:transmembrane transporter activity"/>
    <property type="evidence" value="ECO:0007669"/>
    <property type="project" value="InterPro"/>
</dbReference>
<dbReference type="Proteomes" id="UP001234581">
    <property type="component" value="Unassembled WGS sequence"/>
</dbReference>
<feature type="transmembrane region" description="Helical" evidence="6">
    <location>
        <begin position="111"/>
        <end position="132"/>
    </location>
</feature>
<gene>
    <name evidence="8" type="ORF">O0I10_009381</name>
</gene>
<evidence type="ECO:0000256" key="3">
    <source>
        <dbReference type="ARBA" id="ARBA00022692"/>
    </source>
</evidence>
<feature type="transmembrane region" description="Helical" evidence="6">
    <location>
        <begin position="178"/>
        <end position="197"/>
    </location>
</feature>
<feature type="transmembrane region" description="Helical" evidence="6">
    <location>
        <begin position="7"/>
        <end position="26"/>
    </location>
</feature>
<feature type="domain" description="Major facilitator superfamily (MFS) profile" evidence="7">
    <location>
        <begin position="342"/>
        <end position="529"/>
    </location>
</feature>
<keyword evidence="5 6" id="KW-0472">Membrane</keyword>
<dbReference type="InterPro" id="IPR051717">
    <property type="entry name" value="MFS_MFSD6"/>
</dbReference>
<accession>A0AAD7UXA6</accession>
<evidence type="ECO:0000256" key="2">
    <source>
        <dbReference type="ARBA" id="ARBA00005241"/>
    </source>
</evidence>
<feature type="transmembrane region" description="Helical" evidence="6">
    <location>
        <begin position="474"/>
        <end position="495"/>
    </location>
</feature>
<dbReference type="AlphaFoldDB" id="A0AAD7UXA6"/>
<dbReference type="PROSITE" id="PS50850">
    <property type="entry name" value="MFS"/>
    <property type="match status" value="1"/>
</dbReference>
<dbReference type="PANTHER" id="PTHR16172:SF41">
    <property type="entry name" value="MAJOR FACILITATOR SUPERFAMILY DOMAIN-CONTAINING PROTEIN 6-LIKE"/>
    <property type="match status" value="1"/>
</dbReference>
<comment type="similarity">
    <text evidence="2">Belongs to the major facilitator superfamily. MFSD6 family.</text>
</comment>
<dbReference type="Pfam" id="PF12832">
    <property type="entry name" value="MFS_1_like"/>
    <property type="match status" value="1"/>
</dbReference>
<feature type="transmembrane region" description="Helical" evidence="6">
    <location>
        <begin position="343"/>
        <end position="366"/>
    </location>
</feature>
<dbReference type="RefSeq" id="XP_058339898.1">
    <property type="nucleotide sequence ID" value="XM_058489373.1"/>
</dbReference>
<evidence type="ECO:0000313" key="8">
    <source>
        <dbReference type="EMBL" id="KAJ8654985.1"/>
    </source>
</evidence>
<dbReference type="InterPro" id="IPR024989">
    <property type="entry name" value="MFS_assoc_dom"/>
</dbReference>
<organism evidence="8 9">
    <name type="scientific">Lichtheimia ornata</name>
    <dbReference type="NCBI Taxonomy" id="688661"/>
    <lineage>
        <taxon>Eukaryota</taxon>
        <taxon>Fungi</taxon>
        <taxon>Fungi incertae sedis</taxon>
        <taxon>Mucoromycota</taxon>
        <taxon>Mucoromycotina</taxon>
        <taxon>Mucoromycetes</taxon>
        <taxon>Mucorales</taxon>
        <taxon>Lichtheimiaceae</taxon>
        <taxon>Lichtheimia</taxon>
    </lineage>
</organism>
<sequence>MYTLCKLLYVTVFGLLSAAPPYLPLYYRNVLGFSSDQIGFAIAIAPFVQSISCPVWTYFVDKHPRLHGATMAFTSCLGGIAVMGIMGIGHYVQSSITADDDDEDTNNKRSIVIATCTFALAFAFFTLPNTALVDSAVMKILGPNKILYGEQRLWGSVSTGLTILLVGILISATDNLDMLFWVFAACTVGFMICSAITDVEEPAIPALDEEQQRLLDGNNMPPMVNTNSRHMHPLHNPVTLYQSLSRHDTDDDDDHLSYTTALETYQQQRLLKLTTTTSIVSMARTLREEANDALECSPSSFNNNNLGLAVSRVMSVEHTAGIMADDSDSVQVPSTSTFRSPRVFGYLITTLLFGVVLSIIVNFLFLFLSDNLHMPASWIGWTGPLGGLTELLAFFYSKQMTERWGVTKLVVLAHLVTIVRCLGYTWLVPDSVVSHVLALALQTLHGIGFAIFWGTSVSEMDSFFPPEQRAVAQGVLGSLHQGLGTALGALIGGYLDEYLGTIWMFRCAAALCGVSILIFCISRLPRFEN</sequence>
<dbReference type="Gene3D" id="1.20.1250.20">
    <property type="entry name" value="MFS general substrate transporter like domains"/>
    <property type="match status" value="2"/>
</dbReference>
<feature type="transmembrane region" description="Helical" evidence="6">
    <location>
        <begin position="378"/>
        <end position="397"/>
    </location>
</feature>
<feature type="transmembrane region" description="Helical" evidence="6">
    <location>
        <begin position="38"/>
        <end position="59"/>
    </location>
</feature>
<reference evidence="8 9" key="1">
    <citation type="submission" date="2023-03" db="EMBL/GenBank/DDBJ databases">
        <title>Genome sequence of Lichtheimia ornata CBS 291.66.</title>
        <authorList>
            <person name="Mohabir J.T."/>
            <person name="Shea T.P."/>
            <person name="Kurbessoian T."/>
            <person name="Berby B."/>
            <person name="Fontaine J."/>
            <person name="Livny J."/>
            <person name="Gnirke A."/>
            <person name="Stajich J.E."/>
            <person name="Cuomo C.A."/>
        </authorList>
    </citation>
    <scope>NUCLEOTIDE SEQUENCE [LARGE SCALE GENOMIC DNA]</scope>
    <source>
        <strain evidence="8">CBS 291.66</strain>
    </source>
</reference>
<feature type="transmembrane region" description="Helical" evidence="6">
    <location>
        <begin position="433"/>
        <end position="453"/>
    </location>
</feature>
<evidence type="ECO:0000256" key="6">
    <source>
        <dbReference type="SAM" id="Phobius"/>
    </source>
</evidence>
<evidence type="ECO:0000256" key="1">
    <source>
        <dbReference type="ARBA" id="ARBA00004141"/>
    </source>
</evidence>
<keyword evidence="3 6" id="KW-0812">Transmembrane</keyword>
<evidence type="ECO:0000313" key="9">
    <source>
        <dbReference type="Proteomes" id="UP001234581"/>
    </source>
</evidence>
<dbReference type="EMBL" id="JARTCD010000054">
    <property type="protein sequence ID" value="KAJ8654985.1"/>
    <property type="molecule type" value="Genomic_DNA"/>
</dbReference>